<keyword evidence="8" id="KW-0812">Transmembrane</keyword>
<dbReference type="Proteomes" id="UP000295087">
    <property type="component" value="Unassembled WGS sequence"/>
</dbReference>
<evidence type="ECO:0000259" key="9">
    <source>
        <dbReference type="PROSITE" id="PS50011"/>
    </source>
</evidence>
<organism evidence="10 11">
    <name type="scientific">Nocardia ignorata</name>
    <dbReference type="NCBI Taxonomy" id="145285"/>
    <lineage>
        <taxon>Bacteria</taxon>
        <taxon>Bacillati</taxon>
        <taxon>Actinomycetota</taxon>
        <taxon>Actinomycetes</taxon>
        <taxon>Mycobacteriales</taxon>
        <taxon>Nocardiaceae</taxon>
        <taxon>Nocardia</taxon>
    </lineage>
</organism>
<dbReference type="RefSeq" id="WP_067491280.1">
    <property type="nucleotide sequence ID" value="NZ_SNXK01000001.1"/>
</dbReference>
<dbReference type="CDD" id="cd14014">
    <property type="entry name" value="STKc_PknB_like"/>
    <property type="match status" value="1"/>
</dbReference>
<dbReference type="PROSITE" id="PS00107">
    <property type="entry name" value="PROTEIN_KINASE_ATP"/>
    <property type="match status" value="1"/>
</dbReference>
<feature type="domain" description="Protein kinase" evidence="9">
    <location>
        <begin position="12"/>
        <end position="276"/>
    </location>
</feature>
<dbReference type="GO" id="GO:0005524">
    <property type="term" value="F:ATP binding"/>
    <property type="evidence" value="ECO:0007669"/>
    <property type="project" value="UniProtKB-UniRule"/>
</dbReference>
<sequence>MAVESGTVFAGYVVERLLGAGGMGSVYLAEHPRLRRRVALKVLGDGISTDAKVRTAFDREATLAARLEHPNIVAVYDRSGPEDPVLWLSMKYVDGGDAIGLLRANPTGLAPDRALRLIRGAAAGLDFAHAHGVLHRDVKPANLLIERDAAGRETALLTDFGIARSLDDTVTLSAMAATFAYAAPERFHGHLVDHRADIYSLGCTLYQLLTGRTPFPRSDQAAVIAAHLGAAPPRPTELRPELPRAIDAVVATAMAKRPEDRFARCADLAAAASRAFDTGAPVRAPSPSPSPTDPVTAGVPAALPGRRRARAARTLLPSVLTAVLTTATVALLVVMTTTDLIRGQPTRVYTTQSVANACDLLDLPALEQLGGAPPDPPIHSESVDSEPYSSHHCSVSYRGLAATVLAKVVNDGHGAEAFFRDDLELVRLGGATIRADHRLELADDSYFYVRRLPYMYGPTCELGLFDDNVVVAVTLSTPAESKVDDSEMVTACEHQGRILWERLG</sequence>
<name>A0A4R6PVC8_NOCIG</name>
<dbReference type="EC" id="2.7.11.1" evidence="1"/>
<dbReference type="PROSITE" id="PS00108">
    <property type="entry name" value="PROTEIN_KINASE_ST"/>
    <property type="match status" value="1"/>
</dbReference>
<protein>
    <recommendedName>
        <fullName evidence="1">non-specific serine/threonine protein kinase</fullName>
        <ecNumber evidence="1">2.7.11.1</ecNumber>
    </recommendedName>
</protein>
<keyword evidence="8" id="KW-1133">Transmembrane helix</keyword>
<evidence type="ECO:0000313" key="11">
    <source>
        <dbReference type="Proteomes" id="UP000295087"/>
    </source>
</evidence>
<dbReference type="InterPro" id="IPR011009">
    <property type="entry name" value="Kinase-like_dom_sf"/>
</dbReference>
<keyword evidence="8" id="KW-0472">Membrane</keyword>
<dbReference type="Gene3D" id="1.10.510.10">
    <property type="entry name" value="Transferase(Phosphotransferase) domain 1"/>
    <property type="match status" value="1"/>
</dbReference>
<keyword evidence="5 10" id="KW-0418">Kinase</keyword>
<accession>A0A4R6PVC8</accession>
<proteinExistence type="predicted"/>
<evidence type="ECO:0000256" key="2">
    <source>
        <dbReference type="ARBA" id="ARBA00022527"/>
    </source>
</evidence>
<dbReference type="AlphaFoldDB" id="A0A4R6PVC8"/>
<dbReference type="PANTHER" id="PTHR43289">
    <property type="entry name" value="MITOGEN-ACTIVATED PROTEIN KINASE KINASE KINASE 20-RELATED"/>
    <property type="match status" value="1"/>
</dbReference>
<dbReference type="EMBL" id="SNXK01000001">
    <property type="protein sequence ID" value="TDP42287.1"/>
    <property type="molecule type" value="Genomic_DNA"/>
</dbReference>
<evidence type="ECO:0000313" key="10">
    <source>
        <dbReference type="EMBL" id="TDP42287.1"/>
    </source>
</evidence>
<evidence type="ECO:0000256" key="6">
    <source>
        <dbReference type="ARBA" id="ARBA00022840"/>
    </source>
</evidence>
<evidence type="ECO:0000256" key="1">
    <source>
        <dbReference type="ARBA" id="ARBA00012513"/>
    </source>
</evidence>
<dbReference type="SMART" id="SM00220">
    <property type="entry name" value="S_TKc"/>
    <property type="match status" value="1"/>
</dbReference>
<keyword evidence="3" id="KW-0808">Transferase</keyword>
<dbReference type="InterPro" id="IPR000719">
    <property type="entry name" value="Prot_kinase_dom"/>
</dbReference>
<evidence type="ECO:0000256" key="7">
    <source>
        <dbReference type="PROSITE-ProRule" id="PRU10141"/>
    </source>
</evidence>
<dbReference type="PROSITE" id="PS50011">
    <property type="entry name" value="PROTEIN_KINASE_DOM"/>
    <property type="match status" value="1"/>
</dbReference>
<evidence type="ECO:0000256" key="4">
    <source>
        <dbReference type="ARBA" id="ARBA00022741"/>
    </source>
</evidence>
<dbReference type="InterPro" id="IPR017441">
    <property type="entry name" value="Protein_kinase_ATP_BS"/>
</dbReference>
<keyword evidence="2" id="KW-0723">Serine/threonine-protein kinase</keyword>
<dbReference type="InterPro" id="IPR008271">
    <property type="entry name" value="Ser/Thr_kinase_AS"/>
</dbReference>
<dbReference type="SUPFAM" id="SSF56112">
    <property type="entry name" value="Protein kinase-like (PK-like)"/>
    <property type="match status" value="1"/>
</dbReference>
<evidence type="ECO:0000256" key="3">
    <source>
        <dbReference type="ARBA" id="ARBA00022679"/>
    </source>
</evidence>
<dbReference type="Gene3D" id="3.30.200.20">
    <property type="entry name" value="Phosphorylase Kinase, domain 1"/>
    <property type="match status" value="1"/>
</dbReference>
<dbReference type="GO" id="GO:0004674">
    <property type="term" value="F:protein serine/threonine kinase activity"/>
    <property type="evidence" value="ECO:0007669"/>
    <property type="project" value="UniProtKB-KW"/>
</dbReference>
<keyword evidence="6 7" id="KW-0067">ATP-binding</keyword>
<keyword evidence="4 7" id="KW-0547">Nucleotide-binding</keyword>
<evidence type="ECO:0000256" key="8">
    <source>
        <dbReference type="SAM" id="Phobius"/>
    </source>
</evidence>
<feature type="transmembrane region" description="Helical" evidence="8">
    <location>
        <begin position="315"/>
        <end position="335"/>
    </location>
</feature>
<dbReference type="Pfam" id="PF00069">
    <property type="entry name" value="Pkinase"/>
    <property type="match status" value="1"/>
</dbReference>
<keyword evidence="11" id="KW-1185">Reference proteome</keyword>
<feature type="binding site" evidence="7">
    <location>
        <position position="41"/>
    </location>
    <ligand>
        <name>ATP</name>
        <dbReference type="ChEBI" id="CHEBI:30616"/>
    </ligand>
</feature>
<evidence type="ECO:0000256" key="5">
    <source>
        <dbReference type="ARBA" id="ARBA00022777"/>
    </source>
</evidence>
<reference evidence="10 11" key="1">
    <citation type="submission" date="2019-03" db="EMBL/GenBank/DDBJ databases">
        <title>Genomic Encyclopedia of Type Strains, Phase IV (KMG-IV): sequencing the most valuable type-strain genomes for metagenomic binning, comparative biology and taxonomic classification.</title>
        <authorList>
            <person name="Goeker M."/>
        </authorList>
    </citation>
    <scope>NUCLEOTIDE SEQUENCE [LARGE SCALE GENOMIC DNA]</scope>
    <source>
        <strain evidence="10 11">DSM 44496</strain>
    </source>
</reference>
<dbReference type="PANTHER" id="PTHR43289:SF6">
    <property type="entry name" value="SERINE_THREONINE-PROTEIN KINASE NEKL-3"/>
    <property type="match status" value="1"/>
</dbReference>
<gene>
    <name evidence="10" type="ORF">DFR75_1011397</name>
</gene>
<comment type="caution">
    <text evidence="10">The sequence shown here is derived from an EMBL/GenBank/DDBJ whole genome shotgun (WGS) entry which is preliminary data.</text>
</comment>